<dbReference type="InterPro" id="IPR007081">
    <property type="entry name" value="RNA_pol_Rpb1_5"/>
</dbReference>
<proteinExistence type="predicted"/>
<dbReference type="Gene3D" id="6.20.50.80">
    <property type="match status" value="1"/>
</dbReference>
<organism evidence="9 10">
    <name type="scientific">Planoprotostelium fungivorum</name>
    <dbReference type="NCBI Taxonomy" id="1890364"/>
    <lineage>
        <taxon>Eukaryota</taxon>
        <taxon>Amoebozoa</taxon>
        <taxon>Evosea</taxon>
        <taxon>Variosea</taxon>
        <taxon>Cavosteliida</taxon>
        <taxon>Cavosteliaceae</taxon>
        <taxon>Planoprotostelium</taxon>
    </lineage>
</organism>
<dbReference type="GO" id="GO:0003899">
    <property type="term" value="F:DNA-directed RNA polymerase activity"/>
    <property type="evidence" value="ECO:0007669"/>
    <property type="project" value="UniProtKB-EC"/>
</dbReference>
<dbReference type="Gene3D" id="6.10.250.2940">
    <property type="match status" value="1"/>
</dbReference>
<dbReference type="InterPro" id="IPR038593">
    <property type="entry name" value="RNA_pol_Rpb1_7_sf"/>
</dbReference>
<dbReference type="OrthoDB" id="270392at2759"/>
<gene>
    <name evidence="9" type="ORF">PROFUN_14460</name>
</gene>
<evidence type="ECO:0000259" key="8">
    <source>
        <dbReference type="Pfam" id="PF04998"/>
    </source>
</evidence>
<dbReference type="SUPFAM" id="SSF64484">
    <property type="entry name" value="beta and beta-prime subunits of DNA dependent RNA-polymerase"/>
    <property type="match status" value="1"/>
</dbReference>
<keyword evidence="2 9" id="KW-0240">DNA-directed RNA polymerase</keyword>
<feature type="domain" description="RNA polymerase Rpb1" evidence="6">
    <location>
        <begin position="321"/>
        <end position="373"/>
    </location>
</feature>
<feature type="domain" description="RNA polymerase Rpb1" evidence="8">
    <location>
        <begin position="21"/>
        <end position="277"/>
    </location>
</feature>
<accession>A0A2P6MXA5</accession>
<dbReference type="GO" id="GO:0005665">
    <property type="term" value="C:RNA polymerase II, core complex"/>
    <property type="evidence" value="ECO:0007669"/>
    <property type="project" value="TreeGrafter"/>
</dbReference>
<dbReference type="STRING" id="1890364.A0A2P6MXA5"/>
<dbReference type="Pfam" id="PF04990">
    <property type="entry name" value="RNA_pol_Rpb1_7"/>
    <property type="match status" value="1"/>
</dbReference>
<reference evidence="9 10" key="1">
    <citation type="journal article" date="2018" name="Genome Biol. Evol.">
        <title>Multiple Roots of Fruiting Body Formation in Amoebozoa.</title>
        <authorList>
            <person name="Hillmann F."/>
            <person name="Forbes G."/>
            <person name="Novohradska S."/>
            <person name="Ferling I."/>
            <person name="Riege K."/>
            <person name="Groth M."/>
            <person name="Westermann M."/>
            <person name="Marz M."/>
            <person name="Spaller T."/>
            <person name="Winckler T."/>
            <person name="Schaap P."/>
            <person name="Glockner G."/>
        </authorList>
    </citation>
    <scope>NUCLEOTIDE SEQUENCE [LARGE SCALE GENOMIC DNA]</scope>
    <source>
        <strain evidence="9 10">Jena</strain>
    </source>
</reference>
<dbReference type="EC" id="2.7.7.6" evidence="1"/>
<dbReference type="PANTHER" id="PTHR19376">
    <property type="entry name" value="DNA-DIRECTED RNA POLYMERASE"/>
    <property type="match status" value="1"/>
</dbReference>
<dbReference type="InterPro" id="IPR045867">
    <property type="entry name" value="DNA-dir_RpoC_beta_prime"/>
</dbReference>
<dbReference type="GO" id="GO:0006351">
    <property type="term" value="P:DNA-templated transcription"/>
    <property type="evidence" value="ECO:0007669"/>
    <property type="project" value="InterPro"/>
</dbReference>
<evidence type="ECO:0000313" key="9">
    <source>
        <dbReference type="EMBL" id="PRP76337.1"/>
    </source>
</evidence>
<keyword evidence="5" id="KW-0804">Transcription</keyword>
<dbReference type="Pfam" id="PF04992">
    <property type="entry name" value="RNA_pol_Rpb1_6"/>
    <property type="match status" value="1"/>
</dbReference>
<evidence type="ECO:0000259" key="6">
    <source>
        <dbReference type="Pfam" id="PF04990"/>
    </source>
</evidence>
<dbReference type="PANTHER" id="PTHR19376:SF37">
    <property type="entry name" value="DNA-DIRECTED RNA POLYMERASE II SUBUNIT RPB1"/>
    <property type="match status" value="1"/>
</dbReference>
<dbReference type="InterPro" id="IPR007073">
    <property type="entry name" value="RNA_pol_Rpb1_7"/>
</dbReference>
<evidence type="ECO:0000256" key="3">
    <source>
        <dbReference type="ARBA" id="ARBA00022679"/>
    </source>
</evidence>
<dbReference type="EMBL" id="MDYQ01000335">
    <property type="protein sequence ID" value="PRP76337.1"/>
    <property type="molecule type" value="Genomic_DNA"/>
</dbReference>
<dbReference type="Proteomes" id="UP000241769">
    <property type="component" value="Unassembled WGS sequence"/>
</dbReference>
<evidence type="ECO:0000259" key="7">
    <source>
        <dbReference type="Pfam" id="PF04992"/>
    </source>
</evidence>
<evidence type="ECO:0000313" key="10">
    <source>
        <dbReference type="Proteomes" id="UP000241769"/>
    </source>
</evidence>
<keyword evidence="4" id="KW-0548">Nucleotidyltransferase</keyword>
<evidence type="ECO:0000256" key="1">
    <source>
        <dbReference type="ARBA" id="ARBA00012418"/>
    </source>
</evidence>
<dbReference type="InterPro" id="IPR007075">
    <property type="entry name" value="RNA_pol_Rpb1_6"/>
</dbReference>
<feature type="domain" description="RNA polymerase Rpb1" evidence="7">
    <location>
        <begin position="161"/>
        <end position="229"/>
    </location>
</feature>
<dbReference type="InParanoid" id="A0A2P6MXA5"/>
<evidence type="ECO:0000256" key="2">
    <source>
        <dbReference type="ARBA" id="ARBA00022478"/>
    </source>
</evidence>
<keyword evidence="3" id="KW-0808">Transferase</keyword>
<dbReference type="AlphaFoldDB" id="A0A2P6MXA5"/>
<evidence type="ECO:0000256" key="5">
    <source>
        <dbReference type="ARBA" id="ARBA00023163"/>
    </source>
</evidence>
<evidence type="ECO:0000256" key="4">
    <source>
        <dbReference type="ARBA" id="ARBA00022695"/>
    </source>
</evidence>
<sequence>MKTMVIAGKNSVQIQNSYLRGLTPQEFFHTMGGREGVINTAVKTSKTGYIQSRLMKAMEHVMVRYDGTVRNSLGEIVQFLYGEDGLDATSVDEDLHHGLQSNDTLIRWFPKQQGFDECILQSEIISDIREDAQIRVTLEREYSTLLQDRKQRLLASSRQPQVIEGVNQLLEKLIVVSGTDSISLNMHDNTTLLFKCLSPFHPCCKEDDHLSSESFEWLLGEIESRFLHAIAAPGEMVGVLAAQSIGEPATQMTLNTFHFAGVSGVNVYLREPYCSALAQAKIVQSCLKYTTLACITKSPMIQWIWRTTTTPPSKRTLGLPVSTYYDMSEEPITDRISPCLLCIKLDRHMMLDKKYEMQHVVEKISANFDNDLRI</sequence>
<dbReference type="GO" id="GO:0003677">
    <property type="term" value="F:DNA binding"/>
    <property type="evidence" value="ECO:0007669"/>
    <property type="project" value="InterPro"/>
</dbReference>
<dbReference type="Gene3D" id="3.30.1360.140">
    <property type="match status" value="1"/>
</dbReference>
<comment type="caution">
    <text evidence="9">The sequence shown here is derived from an EMBL/GenBank/DDBJ whole genome shotgun (WGS) entry which is preliminary data.</text>
</comment>
<name>A0A2P6MXA5_9EUKA</name>
<dbReference type="Pfam" id="PF04998">
    <property type="entry name" value="RNA_pol_Rpb1_5"/>
    <property type="match status" value="1"/>
</dbReference>
<keyword evidence="10" id="KW-1185">Reference proteome</keyword>
<protein>
    <recommendedName>
        <fullName evidence="1">DNA-directed RNA polymerase</fullName>
        <ecNumber evidence="1">2.7.7.6</ecNumber>
    </recommendedName>
</protein>